<organism evidence="4 5">
    <name type="scientific">Candidatus Roizmanbacteria bacterium GW2011_GWC2_34_23</name>
    <dbReference type="NCBI Taxonomy" id="1618484"/>
    <lineage>
        <taxon>Bacteria</taxon>
        <taxon>Candidatus Roizmaniibacteriota</taxon>
    </lineage>
</organism>
<dbReference type="PANTHER" id="PTHR12919">
    <property type="entry name" value="30S RIBOSOMAL PROTEIN S16"/>
    <property type="match status" value="1"/>
</dbReference>
<protein>
    <recommendedName>
        <fullName evidence="3">Small ribosomal subunit protein bS16</fullName>
    </recommendedName>
</protein>
<evidence type="ECO:0000256" key="2">
    <source>
        <dbReference type="ARBA" id="ARBA00023274"/>
    </source>
</evidence>
<dbReference type="HAMAP" id="MF_00385">
    <property type="entry name" value="Ribosomal_bS16"/>
    <property type="match status" value="1"/>
</dbReference>
<accession>A0A0G0DYQ6</accession>
<dbReference type="GO" id="GO:0015935">
    <property type="term" value="C:small ribosomal subunit"/>
    <property type="evidence" value="ECO:0007669"/>
    <property type="project" value="TreeGrafter"/>
</dbReference>
<evidence type="ECO:0000313" key="4">
    <source>
        <dbReference type="EMBL" id="KKP60297.1"/>
    </source>
</evidence>
<dbReference type="Pfam" id="PF00886">
    <property type="entry name" value="Ribosomal_S16"/>
    <property type="match status" value="1"/>
</dbReference>
<dbReference type="InterPro" id="IPR000307">
    <property type="entry name" value="Ribosomal_bS16"/>
</dbReference>
<evidence type="ECO:0000256" key="3">
    <source>
        <dbReference type="HAMAP-Rule" id="MF_00385"/>
    </source>
</evidence>
<dbReference type="STRING" id="1618484.UR56_C0026G0005"/>
<dbReference type="SUPFAM" id="SSF54565">
    <property type="entry name" value="Ribosomal protein S16"/>
    <property type="match status" value="1"/>
</dbReference>
<reference evidence="4 5" key="1">
    <citation type="journal article" date="2015" name="Nature">
        <title>rRNA introns, odd ribosomes, and small enigmatic genomes across a large radiation of phyla.</title>
        <authorList>
            <person name="Brown C.T."/>
            <person name="Hug L.A."/>
            <person name="Thomas B.C."/>
            <person name="Sharon I."/>
            <person name="Castelle C.J."/>
            <person name="Singh A."/>
            <person name="Wilkins M.J."/>
            <person name="Williams K.H."/>
            <person name="Banfield J.F."/>
        </authorList>
    </citation>
    <scope>NUCLEOTIDE SEQUENCE [LARGE SCALE GENOMIC DNA]</scope>
</reference>
<keyword evidence="1 3" id="KW-0689">Ribosomal protein</keyword>
<evidence type="ECO:0000313" key="5">
    <source>
        <dbReference type="Proteomes" id="UP000034004"/>
    </source>
</evidence>
<dbReference type="Gene3D" id="3.30.1320.10">
    <property type="match status" value="1"/>
</dbReference>
<dbReference type="NCBIfam" id="TIGR00002">
    <property type="entry name" value="S16"/>
    <property type="match status" value="1"/>
</dbReference>
<sequence length="82" mass="9534">MFVTWNLLFRYRQGKKGSPSYRIVAVNKHYKADGKYIEEVGFYDPMANPVVFTVKKTRFDYWIGVGAQVSEGLQKLLKGRKI</sequence>
<dbReference type="GO" id="GO:0006412">
    <property type="term" value="P:translation"/>
    <property type="evidence" value="ECO:0007669"/>
    <property type="project" value="UniProtKB-UniRule"/>
</dbReference>
<dbReference type="PANTHER" id="PTHR12919:SF20">
    <property type="entry name" value="SMALL RIBOSOMAL SUBUNIT PROTEIN BS16M"/>
    <property type="match status" value="1"/>
</dbReference>
<dbReference type="Proteomes" id="UP000034004">
    <property type="component" value="Unassembled WGS sequence"/>
</dbReference>
<dbReference type="GO" id="GO:0005737">
    <property type="term" value="C:cytoplasm"/>
    <property type="evidence" value="ECO:0007669"/>
    <property type="project" value="UniProtKB-ARBA"/>
</dbReference>
<dbReference type="GO" id="GO:0003735">
    <property type="term" value="F:structural constituent of ribosome"/>
    <property type="evidence" value="ECO:0007669"/>
    <property type="project" value="InterPro"/>
</dbReference>
<comment type="similarity">
    <text evidence="3">Belongs to the bacterial ribosomal protein bS16 family.</text>
</comment>
<evidence type="ECO:0000256" key="1">
    <source>
        <dbReference type="ARBA" id="ARBA00022980"/>
    </source>
</evidence>
<dbReference type="AlphaFoldDB" id="A0A0G0DYQ6"/>
<keyword evidence="2 3" id="KW-0687">Ribonucleoprotein</keyword>
<proteinExistence type="inferred from homology"/>
<dbReference type="EMBL" id="LBPR01000026">
    <property type="protein sequence ID" value="KKP60297.1"/>
    <property type="molecule type" value="Genomic_DNA"/>
</dbReference>
<name>A0A0G0DYQ6_9BACT</name>
<gene>
    <name evidence="3" type="primary">rpsP</name>
    <name evidence="4" type="ORF">UR56_C0026G0005</name>
</gene>
<dbReference type="InterPro" id="IPR023803">
    <property type="entry name" value="Ribosomal_bS16_dom_sf"/>
</dbReference>
<comment type="caution">
    <text evidence="4">The sequence shown here is derived from an EMBL/GenBank/DDBJ whole genome shotgun (WGS) entry which is preliminary data.</text>
</comment>